<dbReference type="PANTHER" id="PTHR43903">
    <property type="entry name" value="NEUROLIGIN"/>
    <property type="match status" value="1"/>
</dbReference>
<dbReference type="Proteomes" id="UP000314986">
    <property type="component" value="Unassembled WGS sequence"/>
</dbReference>
<reference evidence="6" key="1">
    <citation type="journal article" date="2006" name="Science">
        <title>Ancient noncoding elements conserved in the human genome.</title>
        <authorList>
            <person name="Venkatesh B."/>
            <person name="Kirkness E.F."/>
            <person name="Loh Y.H."/>
            <person name="Halpern A.L."/>
            <person name="Lee A.P."/>
            <person name="Johnson J."/>
            <person name="Dandona N."/>
            <person name="Viswanathan L.D."/>
            <person name="Tay A."/>
            <person name="Venter J.C."/>
            <person name="Strausberg R.L."/>
            <person name="Brenner S."/>
        </authorList>
    </citation>
    <scope>NUCLEOTIDE SEQUENCE [LARGE SCALE GENOMIC DNA]</scope>
</reference>
<dbReference type="InterPro" id="IPR029058">
    <property type="entry name" value="AB_hydrolase_fold"/>
</dbReference>
<dbReference type="PROSITE" id="PS00122">
    <property type="entry name" value="CARBOXYLESTERASE_B_1"/>
    <property type="match status" value="1"/>
</dbReference>
<evidence type="ECO:0000256" key="3">
    <source>
        <dbReference type="RuleBase" id="RU361235"/>
    </source>
</evidence>
<proteinExistence type="inferred from homology"/>
<reference evidence="5" key="4">
    <citation type="submission" date="2025-08" db="UniProtKB">
        <authorList>
            <consortium name="Ensembl"/>
        </authorList>
    </citation>
    <scope>IDENTIFICATION</scope>
</reference>
<evidence type="ECO:0000313" key="6">
    <source>
        <dbReference type="Proteomes" id="UP000314986"/>
    </source>
</evidence>
<dbReference type="InterPro" id="IPR051093">
    <property type="entry name" value="Neuroligin/BSAL"/>
</dbReference>
<dbReference type="Pfam" id="PF00135">
    <property type="entry name" value="COesterase"/>
    <property type="match status" value="1"/>
</dbReference>
<dbReference type="AlphaFoldDB" id="A0A4W3K8Q3"/>
<dbReference type="InterPro" id="IPR019826">
    <property type="entry name" value="Carboxylesterase_B_AS"/>
</dbReference>
<dbReference type="Ensembl" id="ENSCMIT00000049302.1">
    <property type="protein sequence ID" value="ENSCMIP00000048626.1"/>
    <property type="gene ID" value="ENSCMIG00000019875.1"/>
</dbReference>
<reference evidence="6" key="2">
    <citation type="journal article" date="2007" name="PLoS Biol.">
        <title>Survey sequencing and comparative analysis of the elephant shark (Callorhinchus milii) genome.</title>
        <authorList>
            <person name="Venkatesh B."/>
            <person name="Kirkness E.F."/>
            <person name="Loh Y.H."/>
            <person name="Halpern A.L."/>
            <person name="Lee A.P."/>
            <person name="Johnson J."/>
            <person name="Dandona N."/>
            <person name="Viswanathan L.D."/>
            <person name="Tay A."/>
            <person name="Venter J.C."/>
            <person name="Strausberg R.L."/>
            <person name="Brenner S."/>
        </authorList>
    </citation>
    <scope>NUCLEOTIDE SEQUENCE [LARGE SCALE GENOMIC DNA]</scope>
</reference>
<evidence type="ECO:0000256" key="2">
    <source>
        <dbReference type="ARBA" id="ARBA00022801"/>
    </source>
</evidence>
<dbReference type="GO" id="GO:0016787">
    <property type="term" value="F:hydrolase activity"/>
    <property type="evidence" value="ECO:0007669"/>
    <property type="project" value="UniProtKB-KW"/>
</dbReference>
<feature type="domain" description="Carboxylesterase type B" evidence="4">
    <location>
        <begin position="6"/>
        <end position="243"/>
    </location>
</feature>
<accession>A0A4W3K8Q3</accession>
<dbReference type="Gene3D" id="3.40.50.1820">
    <property type="entry name" value="alpha/beta hydrolase"/>
    <property type="match status" value="1"/>
</dbReference>
<reference evidence="5" key="5">
    <citation type="submission" date="2025-09" db="UniProtKB">
        <authorList>
            <consortium name="Ensembl"/>
        </authorList>
    </citation>
    <scope>IDENTIFICATION</scope>
</reference>
<evidence type="ECO:0000256" key="1">
    <source>
        <dbReference type="ARBA" id="ARBA00005964"/>
    </source>
</evidence>
<dbReference type="GeneTree" id="ENSGT00940000164234"/>
<dbReference type="EC" id="3.1.1.-" evidence="3"/>
<evidence type="ECO:0000313" key="5">
    <source>
        <dbReference type="Ensembl" id="ENSCMIP00000048626.1"/>
    </source>
</evidence>
<evidence type="ECO:0000259" key="4">
    <source>
        <dbReference type="Pfam" id="PF00135"/>
    </source>
</evidence>
<dbReference type="STRING" id="7868.ENSCMIP00000048626"/>
<dbReference type="OMA" id="CIGMRLM"/>
<dbReference type="InParanoid" id="A0A4W3K8Q3"/>
<name>A0A4W3K8Q3_CALMI</name>
<dbReference type="SUPFAM" id="SSF53474">
    <property type="entry name" value="alpha/beta-Hydrolases"/>
    <property type="match status" value="1"/>
</dbReference>
<organism evidence="5 6">
    <name type="scientific">Callorhinchus milii</name>
    <name type="common">Ghost shark</name>
    <dbReference type="NCBI Taxonomy" id="7868"/>
    <lineage>
        <taxon>Eukaryota</taxon>
        <taxon>Metazoa</taxon>
        <taxon>Chordata</taxon>
        <taxon>Craniata</taxon>
        <taxon>Vertebrata</taxon>
        <taxon>Chondrichthyes</taxon>
        <taxon>Holocephali</taxon>
        <taxon>Chimaeriformes</taxon>
        <taxon>Callorhinchidae</taxon>
        <taxon>Callorhinchus</taxon>
    </lineage>
</organism>
<keyword evidence="2 3" id="KW-0378">Hydrolase</keyword>
<reference evidence="6" key="3">
    <citation type="journal article" date="2014" name="Nature">
        <title>Elephant shark genome provides unique insights into gnathostome evolution.</title>
        <authorList>
            <consortium name="International Elephant Shark Genome Sequencing Consortium"/>
            <person name="Venkatesh B."/>
            <person name="Lee A.P."/>
            <person name="Ravi V."/>
            <person name="Maurya A.K."/>
            <person name="Lian M.M."/>
            <person name="Swann J.B."/>
            <person name="Ohta Y."/>
            <person name="Flajnik M.F."/>
            <person name="Sutoh Y."/>
            <person name="Kasahara M."/>
            <person name="Hoon S."/>
            <person name="Gangu V."/>
            <person name="Roy S.W."/>
            <person name="Irimia M."/>
            <person name="Korzh V."/>
            <person name="Kondrychyn I."/>
            <person name="Lim Z.W."/>
            <person name="Tay B.H."/>
            <person name="Tohari S."/>
            <person name="Kong K.W."/>
            <person name="Ho S."/>
            <person name="Lorente-Galdos B."/>
            <person name="Quilez J."/>
            <person name="Marques-Bonet T."/>
            <person name="Raney B.J."/>
            <person name="Ingham P.W."/>
            <person name="Tay A."/>
            <person name="Hillier L.W."/>
            <person name="Minx P."/>
            <person name="Boehm T."/>
            <person name="Wilson R.K."/>
            <person name="Brenner S."/>
            <person name="Warren W.C."/>
        </authorList>
    </citation>
    <scope>NUCLEOTIDE SEQUENCE [LARGE SCALE GENOMIC DNA]</scope>
</reference>
<comment type="similarity">
    <text evidence="1 3">Belongs to the type-B carboxylesterase/lipase family.</text>
</comment>
<sequence>KCSERGKLEQWDNRSVECYLGIPYAAPPVKSLRFQPPQPHPGWKKPLDTIKFGPICPQQLLSSGQLSGKEDCLWLNIYVPHKERIPDVNSELLPVMVWIHGGAFVLGSGNYKAHVLADFGQVIVVTINYRLGVFGFLSTGDSAAVGNSGLLDQRFAIQWVKANVKHFGGNPDAITIFGQSAGGASVGLHCLSPLSSGLFKQAILDSGVAIAPWATRLDNPLLWVKKLASIVSCPVANSLKLISYKYFAVLV</sequence>
<keyword evidence="6" id="KW-1185">Reference proteome</keyword>
<dbReference type="InterPro" id="IPR002018">
    <property type="entry name" value="CarbesteraseB"/>
</dbReference>
<protein>
    <recommendedName>
        <fullName evidence="3">Carboxylic ester hydrolase</fullName>
        <ecNumber evidence="3">3.1.1.-</ecNumber>
    </recommendedName>
</protein>